<evidence type="ECO:0000313" key="1">
    <source>
        <dbReference type="EMBL" id="RFC63013.1"/>
    </source>
</evidence>
<dbReference type="NCBIfam" id="TIGR03122">
    <property type="entry name" value="one_C_dehyd_C"/>
    <property type="match status" value="1"/>
</dbReference>
<dbReference type="PANTHER" id="PTHR39673">
    <property type="entry name" value="TUNGSTEN FORMYLMETHANOFURAN DEHYDROGENASE, SUBUNIT C (FWDC)"/>
    <property type="match status" value="1"/>
</dbReference>
<dbReference type="GO" id="GO:0015948">
    <property type="term" value="P:methanogenesis"/>
    <property type="evidence" value="ECO:0007669"/>
    <property type="project" value="InterPro"/>
</dbReference>
<dbReference type="InterPro" id="IPR017550">
    <property type="entry name" value="Formylmethanofuran_DH_suC"/>
</dbReference>
<dbReference type="OrthoDB" id="7302713at2"/>
<dbReference type="EMBL" id="QURL01000005">
    <property type="protein sequence ID" value="RFC63013.1"/>
    <property type="molecule type" value="Genomic_DNA"/>
</dbReference>
<accession>A0A371X1A8</accession>
<dbReference type="InterPro" id="IPR036485">
    <property type="entry name" value="Glu_synth_asu_C_sf"/>
</dbReference>
<sequence length="268" mass="27586">MSALTFRLKGEPEERIDCSSLVPHHLANFSPAEIARLPVGTTKRGLLVGDVFEVSRNDAGEIRFEGGSGRLDRIGQAMQGGVIRVAGPAGFRFGRAMTGGELHAEGSVGDLCGSAMAGGRITVGGDCGARLGGPDAGEMKGMSGGTIHVKGNAGERAADRMRRGSVLVGGDCGKDAFSRMIAGTVVVKGKAHGVPGRLMKRGTIVLMGGAERYAPTFVDAGVHDLLVLKLMAKALGEVFGVVPFDGSPMRKISGDTAILGLGEIYVPA</sequence>
<proteinExistence type="predicted"/>
<dbReference type="SUPFAM" id="SSF69336">
    <property type="entry name" value="Alpha subunit of glutamate synthase, C-terminal domain"/>
    <property type="match status" value="1"/>
</dbReference>
<evidence type="ECO:0000313" key="2">
    <source>
        <dbReference type="Proteomes" id="UP000264310"/>
    </source>
</evidence>
<dbReference type="Gene3D" id="2.160.20.60">
    <property type="entry name" value="Glutamate synthase, alpha subunit, C-terminal domain"/>
    <property type="match status" value="1"/>
</dbReference>
<dbReference type="AlphaFoldDB" id="A0A371X1A8"/>
<organism evidence="1 2">
    <name type="scientific">Fulvimarina endophytica</name>
    <dbReference type="NCBI Taxonomy" id="2293836"/>
    <lineage>
        <taxon>Bacteria</taxon>
        <taxon>Pseudomonadati</taxon>
        <taxon>Pseudomonadota</taxon>
        <taxon>Alphaproteobacteria</taxon>
        <taxon>Hyphomicrobiales</taxon>
        <taxon>Aurantimonadaceae</taxon>
        <taxon>Fulvimarina</taxon>
    </lineage>
</organism>
<dbReference type="GO" id="GO:0046914">
    <property type="term" value="F:transition metal ion binding"/>
    <property type="evidence" value="ECO:0007669"/>
    <property type="project" value="InterPro"/>
</dbReference>
<dbReference type="RefSeq" id="WP_116683831.1">
    <property type="nucleotide sequence ID" value="NZ_QURL01000005.1"/>
</dbReference>
<comment type="caution">
    <text evidence="1">The sequence shown here is derived from an EMBL/GenBank/DDBJ whole genome shotgun (WGS) entry which is preliminary data.</text>
</comment>
<dbReference type="GO" id="GO:0018493">
    <property type="term" value="F:formylmethanofuran dehydrogenase activity"/>
    <property type="evidence" value="ECO:0007669"/>
    <property type="project" value="InterPro"/>
</dbReference>
<dbReference type="Proteomes" id="UP000264310">
    <property type="component" value="Unassembled WGS sequence"/>
</dbReference>
<reference evidence="1 2" key="1">
    <citation type="submission" date="2018-08" db="EMBL/GenBank/DDBJ databases">
        <title>Fulvimarina sp. 85, whole genome shotgun sequence.</title>
        <authorList>
            <person name="Tuo L."/>
        </authorList>
    </citation>
    <scope>NUCLEOTIDE SEQUENCE [LARGE SCALE GENOMIC DNA]</scope>
    <source>
        <strain evidence="1 2">85</strain>
    </source>
</reference>
<protein>
    <submittedName>
        <fullName evidence="1">Formylmethanofuran dehydrogenase subunit C</fullName>
    </submittedName>
</protein>
<dbReference type="PANTHER" id="PTHR39673:SF5">
    <property type="entry name" value="TUNGSTEN-CONTAINING FORMYLMETHANOFURAN DEHYDROGENASE 2 SUBUNIT C"/>
    <property type="match status" value="1"/>
</dbReference>
<keyword evidence="2" id="KW-1185">Reference proteome</keyword>
<gene>
    <name evidence="1" type="ORF">DYI37_13790</name>
</gene>
<name>A0A371X1A8_9HYPH</name>